<keyword evidence="7 8" id="KW-0131">Cell cycle</keyword>
<keyword evidence="7 8" id="KW-0133">Cell shape</keyword>
<dbReference type="Gene3D" id="3.40.1190.10">
    <property type="entry name" value="Mur-like, catalytic domain"/>
    <property type="match status" value="1"/>
</dbReference>
<dbReference type="GO" id="GO:0051301">
    <property type="term" value="P:cell division"/>
    <property type="evidence" value="ECO:0007669"/>
    <property type="project" value="UniProtKB-KW"/>
</dbReference>
<dbReference type="PANTHER" id="PTHR43692">
    <property type="entry name" value="UDP-N-ACETYLMURAMOYLALANINE--D-GLUTAMATE LIGASE"/>
    <property type="match status" value="1"/>
</dbReference>
<dbReference type="RefSeq" id="WP_075071146.1">
    <property type="nucleotide sequence ID" value="NZ_LGCM01000039.1"/>
</dbReference>
<comment type="catalytic activity">
    <reaction evidence="7 8">
        <text>UDP-N-acetyl-alpha-D-muramoyl-L-alanine + D-glutamate + ATP = UDP-N-acetyl-alpha-D-muramoyl-L-alanyl-D-glutamate + ADP + phosphate + H(+)</text>
        <dbReference type="Rhea" id="RHEA:16429"/>
        <dbReference type="ChEBI" id="CHEBI:15378"/>
        <dbReference type="ChEBI" id="CHEBI:29986"/>
        <dbReference type="ChEBI" id="CHEBI:30616"/>
        <dbReference type="ChEBI" id="CHEBI:43474"/>
        <dbReference type="ChEBI" id="CHEBI:83898"/>
        <dbReference type="ChEBI" id="CHEBI:83900"/>
        <dbReference type="ChEBI" id="CHEBI:456216"/>
        <dbReference type="EC" id="6.3.2.9"/>
    </reaction>
</comment>
<keyword evidence="12" id="KW-1185">Reference proteome</keyword>
<comment type="caution">
    <text evidence="11">The sequence shown here is derived from an EMBL/GenBank/DDBJ whole genome shotgun (WGS) entry which is preliminary data.</text>
</comment>
<dbReference type="InterPro" id="IPR013221">
    <property type="entry name" value="Mur_ligase_cen"/>
</dbReference>
<dbReference type="AlphaFoldDB" id="A0A0P6XKG0"/>
<evidence type="ECO:0000259" key="9">
    <source>
        <dbReference type="Pfam" id="PF02875"/>
    </source>
</evidence>
<dbReference type="UniPathway" id="UPA00219"/>
<dbReference type="Pfam" id="PF02875">
    <property type="entry name" value="Mur_ligase_C"/>
    <property type="match status" value="1"/>
</dbReference>
<feature type="domain" description="Mur ligase C-terminal" evidence="9">
    <location>
        <begin position="320"/>
        <end position="436"/>
    </location>
</feature>
<evidence type="ECO:0000256" key="5">
    <source>
        <dbReference type="ARBA" id="ARBA00022741"/>
    </source>
</evidence>
<comment type="similarity">
    <text evidence="7">Belongs to the MurCDEF family.</text>
</comment>
<dbReference type="SUPFAM" id="SSF51984">
    <property type="entry name" value="MurCD N-terminal domain"/>
    <property type="match status" value="1"/>
</dbReference>
<comment type="pathway">
    <text evidence="2 7 8">Cell wall biogenesis; peptidoglycan biosynthesis.</text>
</comment>
<dbReference type="HAMAP" id="MF_00639">
    <property type="entry name" value="MurD"/>
    <property type="match status" value="1"/>
</dbReference>
<keyword evidence="7 8" id="KW-0132">Cell division</keyword>
<dbReference type="EMBL" id="LGCM01000039">
    <property type="protein sequence ID" value="KPL80702.1"/>
    <property type="molecule type" value="Genomic_DNA"/>
</dbReference>
<dbReference type="NCBIfam" id="TIGR01087">
    <property type="entry name" value="murD"/>
    <property type="match status" value="1"/>
</dbReference>
<evidence type="ECO:0000259" key="10">
    <source>
        <dbReference type="Pfam" id="PF08245"/>
    </source>
</evidence>
<dbReference type="Gene3D" id="3.40.50.720">
    <property type="entry name" value="NAD(P)-binding Rossmann-like Domain"/>
    <property type="match status" value="1"/>
</dbReference>
<accession>A0A0P6XKG0</accession>
<name>A0A0P6XKG0_9CHLR</name>
<dbReference type="PATRIC" id="fig|229921.5.peg.1474"/>
<feature type="binding site" evidence="7">
    <location>
        <begin position="118"/>
        <end position="124"/>
    </location>
    <ligand>
        <name>ATP</name>
        <dbReference type="ChEBI" id="CHEBI:30616"/>
    </ligand>
</feature>
<evidence type="ECO:0000256" key="1">
    <source>
        <dbReference type="ARBA" id="ARBA00004496"/>
    </source>
</evidence>
<dbReference type="Pfam" id="PF08245">
    <property type="entry name" value="Mur_ligase_M"/>
    <property type="match status" value="1"/>
</dbReference>
<dbReference type="Proteomes" id="UP000050501">
    <property type="component" value="Unassembled WGS sequence"/>
</dbReference>
<dbReference type="InterPro" id="IPR004101">
    <property type="entry name" value="Mur_ligase_C"/>
</dbReference>
<feature type="domain" description="Mur ligase central" evidence="10">
    <location>
        <begin position="116"/>
        <end position="298"/>
    </location>
</feature>
<dbReference type="GO" id="GO:0008360">
    <property type="term" value="P:regulation of cell shape"/>
    <property type="evidence" value="ECO:0007669"/>
    <property type="project" value="UniProtKB-KW"/>
</dbReference>
<dbReference type="OrthoDB" id="9809796at2"/>
<evidence type="ECO:0000256" key="3">
    <source>
        <dbReference type="ARBA" id="ARBA00022490"/>
    </source>
</evidence>
<gene>
    <name evidence="7" type="primary">murD</name>
    <name evidence="11" type="ORF">ADN01_11260</name>
</gene>
<keyword evidence="7 8" id="KW-0961">Cell wall biogenesis/degradation</keyword>
<evidence type="ECO:0000256" key="8">
    <source>
        <dbReference type="RuleBase" id="RU003664"/>
    </source>
</evidence>
<keyword evidence="3 7" id="KW-0963">Cytoplasm</keyword>
<dbReference type="InterPro" id="IPR036565">
    <property type="entry name" value="Mur-like_cat_sf"/>
</dbReference>
<dbReference type="PANTHER" id="PTHR43692:SF1">
    <property type="entry name" value="UDP-N-ACETYLMURAMOYLALANINE--D-GLUTAMATE LIGASE"/>
    <property type="match status" value="1"/>
</dbReference>
<dbReference type="SUPFAM" id="SSF53244">
    <property type="entry name" value="MurD-like peptide ligases, peptide-binding domain"/>
    <property type="match status" value="1"/>
</dbReference>
<dbReference type="GO" id="GO:0005524">
    <property type="term" value="F:ATP binding"/>
    <property type="evidence" value="ECO:0007669"/>
    <property type="project" value="UniProtKB-UniRule"/>
</dbReference>
<dbReference type="Pfam" id="PF21799">
    <property type="entry name" value="MurD-like_N"/>
    <property type="match status" value="1"/>
</dbReference>
<proteinExistence type="inferred from homology"/>
<reference evidence="11 12" key="1">
    <citation type="submission" date="2015-07" db="EMBL/GenBank/DDBJ databases">
        <title>Genome sequence of Levilinea saccharolytica DSM 16555.</title>
        <authorList>
            <person name="Hemp J."/>
            <person name="Ward L.M."/>
            <person name="Pace L.A."/>
            <person name="Fischer W.W."/>
        </authorList>
    </citation>
    <scope>NUCLEOTIDE SEQUENCE [LARGE SCALE GENOMIC DNA]</scope>
    <source>
        <strain evidence="11 12">KIBI-1</strain>
    </source>
</reference>
<evidence type="ECO:0000256" key="4">
    <source>
        <dbReference type="ARBA" id="ARBA00022598"/>
    </source>
</evidence>
<dbReference type="InterPro" id="IPR036615">
    <property type="entry name" value="Mur_ligase_C_dom_sf"/>
</dbReference>
<comment type="subcellular location">
    <subcellularLocation>
        <location evidence="1 7 8">Cytoplasm</location>
    </subcellularLocation>
</comment>
<keyword evidence="7 8" id="KW-0573">Peptidoglycan synthesis</keyword>
<keyword evidence="4 7" id="KW-0436">Ligase</keyword>
<organism evidence="11 12">
    <name type="scientific">Levilinea saccharolytica</name>
    <dbReference type="NCBI Taxonomy" id="229921"/>
    <lineage>
        <taxon>Bacteria</taxon>
        <taxon>Bacillati</taxon>
        <taxon>Chloroflexota</taxon>
        <taxon>Anaerolineae</taxon>
        <taxon>Anaerolineales</taxon>
        <taxon>Anaerolineaceae</taxon>
        <taxon>Levilinea</taxon>
    </lineage>
</organism>
<protein>
    <recommendedName>
        <fullName evidence="7 8">UDP-N-acetylmuramoylalanine--D-glutamate ligase</fullName>
        <ecNumber evidence="7 8">6.3.2.9</ecNumber>
    </recommendedName>
    <alternativeName>
        <fullName evidence="7">D-glutamic acid-adding enzyme</fullName>
    </alternativeName>
    <alternativeName>
        <fullName evidence="7">UDP-N-acetylmuramoyl-L-alanyl-D-glutamate synthetase</fullName>
    </alternativeName>
</protein>
<dbReference type="GO" id="GO:0005737">
    <property type="term" value="C:cytoplasm"/>
    <property type="evidence" value="ECO:0007669"/>
    <property type="project" value="UniProtKB-SubCell"/>
</dbReference>
<dbReference type="GO" id="GO:0071555">
    <property type="term" value="P:cell wall organization"/>
    <property type="evidence" value="ECO:0007669"/>
    <property type="project" value="UniProtKB-KW"/>
</dbReference>
<dbReference type="InterPro" id="IPR005762">
    <property type="entry name" value="MurD"/>
</dbReference>
<dbReference type="SUPFAM" id="SSF53623">
    <property type="entry name" value="MurD-like peptide ligases, catalytic domain"/>
    <property type="match status" value="1"/>
</dbReference>
<dbReference type="GO" id="GO:0008764">
    <property type="term" value="F:UDP-N-acetylmuramoylalanine-D-glutamate ligase activity"/>
    <property type="evidence" value="ECO:0007669"/>
    <property type="project" value="UniProtKB-UniRule"/>
</dbReference>
<dbReference type="GO" id="GO:0009252">
    <property type="term" value="P:peptidoglycan biosynthetic process"/>
    <property type="evidence" value="ECO:0007669"/>
    <property type="project" value="UniProtKB-UniRule"/>
</dbReference>
<evidence type="ECO:0000313" key="11">
    <source>
        <dbReference type="EMBL" id="KPL80702.1"/>
    </source>
</evidence>
<evidence type="ECO:0000256" key="7">
    <source>
        <dbReference type="HAMAP-Rule" id="MF_00639"/>
    </source>
</evidence>
<keyword evidence="5 7" id="KW-0547">Nucleotide-binding</keyword>
<evidence type="ECO:0000256" key="2">
    <source>
        <dbReference type="ARBA" id="ARBA00004752"/>
    </source>
</evidence>
<evidence type="ECO:0000256" key="6">
    <source>
        <dbReference type="ARBA" id="ARBA00022840"/>
    </source>
</evidence>
<keyword evidence="6 7" id="KW-0067">ATP-binding</keyword>
<dbReference type="Gene3D" id="3.90.190.20">
    <property type="entry name" value="Mur ligase, C-terminal domain"/>
    <property type="match status" value="1"/>
</dbReference>
<evidence type="ECO:0000313" key="12">
    <source>
        <dbReference type="Proteomes" id="UP000050501"/>
    </source>
</evidence>
<dbReference type="STRING" id="229921.ADN01_11260"/>
<dbReference type="EC" id="6.3.2.9" evidence="7 8"/>
<comment type="function">
    <text evidence="7 8">Cell wall formation. Catalyzes the addition of glutamate to the nucleotide precursor UDP-N-acetylmuramoyl-L-alanine (UMA).</text>
</comment>
<sequence length="462" mass="49981">MMMNDWTNRRILILGAARQGLALGRYLDRMGARVTLNDQRSEAQMLASMEGMADTGVRWALGGHPLELLDQTDLVCLSGGVPLDLPIVVEAQRRGIPLSNDSQIFMDAVPCRVVGITGSAGKTTTTTLVARMAQAAVREPQHAWVGGNIGQPLIDLVDQMKPEDVVILELSSFQLEQMTRSPQVGAVLNITPNHLDRHGTLEAYAAAKGRILAFQKPEDIAILGREDPGAWALAGQVRGKLVSFGFERLAPDQTGTFERDGRIWLQANGKAVELMPVDLIRLRGMHNRMNVLAACAIAYAAGFPVEAMIAGVSGFAGVAHRLEFVRMVNGAAWYNDSIATAPERTAAAVRAFSEPLVLLLGGRDKKLPWEGLAALIHERVDHVVVFGEAAPKILAALGETQPGQRPYTLEQCPGLQEAVQAAARAASAGDVVLLSPGGTSFDQFRDFEERGEEFRKWVNQLS</sequence>